<dbReference type="AlphaFoldDB" id="A0A7G7G7M5"/>
<dbReference type="Gene3D" id="3.40.50.720">
    <property type="entry name" value="NAD(P)-binding Rossmann-like Domain"/>
    <property type="match status" value="1"/>
</dbReference>
<accession>A0A7G7G7M5</accession>
<evidence type="ECO:0000313" key="3">
    <source>
        <dbReference type="Proteomes" id="UP000515237"/>
    </source>
</evidence>
<dbReference type="RefSeq" id="WP_185274011.1">
    <property type="nucleotide sequence ID" value="NZ_CP055156.1"/>
</dbReference>
<evidence type="ECO:0000313" key="2">
    <source>
        <dbReference type="EMBL" id="QNF33159.1"/>
    </source>
</evidence>
<dbReference type="Proteomes" id="UP000515237">
    <property type="component" value="Chromosome"/>
</dbReference>
<dbReference type="GO" id="GO:0005737">
    <property type="term" value="C:cytoplasm"/>
    <property type="evidence" value="ECO:0007669"/>
    <property type="project" value="TreeGrafter"/>
</dbReference>
<proteinExistence type="predicted"/>
<sequence>MVFVTGSSGLIGSYLLAQLLEQGHLVKALVRSQPNSNQLQHINLQYIVGDILDVSVLQQAIADNDYVFHCAGLVSYAPQDADLLKQINVEGTANVVNTCLARQGVKLCHVSSVAAIGQQKGASILDETAKWDPNAEVSVYASSKYFAELEVWRGVAEGLAAVIVNPSVILGPADWTRSSTQLFKYVFNQNAFYTGGYINFVDVRDVVASMLALTFSEISGERFILNAGQVVYKDFFKKVADYLNRKPPGIKVPGALTEIIWRLESLRSFFTGKRPLITKDTARIAKKNYLYANTKISKQLAFTFKTLEETLNWSCQELRLKYQLPV</sequence>
<dbReference type="GO" id="GO:0004029">
    <property type="term" value="F:aldehyde dehydrogenase (NAD+) activity"/>
    <property type="evidence" value="ECO:0007669"/>
    <property type="project" value="TreeGrafter"/>
</dbReference>
<dbReference type="SUPFAM" id="SSF51735">
    <property type="entry name" value="NAD(P)-binding Rossmann-fold domains"/>
    <property type="match status" value="1"/>
</dbReference>
<feature type="domain" description="NAD-dependent epimerase/dehydratase" evidence="1">
    <location>
        <begin position="2"/>
        <end position="212"/>
    </location>
</feature>
<dbReference type="KEGG" id="aswu:HUW51_10635"/>
<protein>
    <submittedName>
        <fullName evidence="2">NAD-dependent epimerase/dehydratase family protein</fullName>
    </submittedName>
</protein>
<name>A0A7G7G7M5_9BACT</name>
<dbReference type="InterPro" id="IPR036291">
    <property type="entry name" value="NAD(P)-bd_dom_sf"/>
</dbReference>
<keyword evidence="3" id="KW-1185">Reference proteome</keyword>
<evidence type="ECO:0000259" key="1">
    <source>
        <dbReference type="Pfam" id="PF01370"/>
    </source>
</evidence>
<dbReference type="InterPro" id="IPR051783">
    <property type="entry name" value="NAD(P)-dependent_oxidoreduct"/>
</dbReference>
<reference evidence="2 3" key="1">
    <citation type="journal article" date="2018" name="Int. J. Syst. Evol. Microbiol.">
        <title>Adhaeribacter swui sp. nov., isolated from wet mud.</title>
        <authorList>
            <person name="Kim D.U."/>
            <person name="Kim K.W."/>
            <person name="Kang M.S."/>
            <person name="Kim J.Y."/>
            <person name="Jang J.H."/>
            <person name="Kim M.K."/>
        </authorList>
    </citation>
    <scope>NUCLEOTIDE SEQUENCE [LARGE SCALE GENOMIC DNA]</scope>
    <source>
        <strain evidence="2 3">KCTC 52873</strain>
    </source>
</reference>
<dbReference type="Pfam" id="PF01370">
    <property type="entry name" value="Epimerase"/>
    <property type="match status" value="1"/>
</dbReference>
<dbReference type="EMBL" id="CP055156">
    <property type="protein sequence ID" value="QNF33159.1"/>
    <property type="molecule type" value="Genomic_DNA"/>
</dbReference>
<dbReference type="InterPro" id="IPR001509">
    <property type="entry name" value="Epimerase_deHydtase"/>
</dbReference>
<dbReference type="PANTHER" id="PTHR48079">
    <property type="entry name" value="PROTEIN YEEZ"/>
    <property type="match status" value="1"/>
</dbReference>
<dbReference type="PANTHER" id="PTHR48079:SF6">
    <property type="entry name" value="NAD(P)-BINDING DOMAIN-CONTAINING PROTEIN-RELATED"/>
    <property type="match status" value="1"/>
</dbReference>
<gene>
    <name evidence="2" type="ORF">HUW51_10635</name>
</gene>
<organism evidence="2 3">
    <name type="scientific">Adhaeribacter swui</name>
    <dbReference type="NCBI Taxonomy" id="2086471"/>
    <lineage>
        <taxon>Bacteria</taxon>
        <taxon>Pseudomonadati</taxon>
        <taxon>Bacteroidota</taxon>
        <taxon>Cytophagia</taxon>
        <taxon>Cytophagales</taxon>
        <taxon>Hymenobacteraceae</taxon>
        <taxon>Adhaeribacter</taxon>
    </lineage>
</organism>